<dbReference type="RefSeq" id="WP_317225630.1">
    <property type="nucleotide sequence ID" value="NZ_JAWJEJ010000001.1"/>
</dbReference>
<dbReference type="Pfam" id="PF00004">
    <property type="entry name" value="AAA"/>
    <property type="match status" value="1"/>
</dbReference>
<dbReference type="InterPro" id="IPR052922">
    <property type="entry name" value="Cytidylate_Kinase-2"/>
</dbReference>
<feature type="domain" description="ATPase AAA-type core" evidence="1">
    <location>
        <begin position="5"/>
        <end position="34"/>
    </location>
</feature>
<dbReference type="PANTHER" id="PTHR37816:SF3">
    <property type="entry name" value="MODULATES DNA TOPOLOGY"/>
    <property type="match status" value="1"/>
</dbReference>
<name>A0ABU3Y5S1_9SPHN</name>
<accession>A0ABU3Y5S1</accession>
<dbReference type="PANTHER" id="PTHR37816">
    <property type="entry name" value="YALI0E33011P"/>
    <property type="match status" value="1"/>
</dbReference>
<sequence length="174" mass="19637">MAERILVIGSPGSGKSTLARVLAEQTGLPLYPLDQLYWQPGWVETQRPEFEARVAAITATPRWIIEGNYSGTLATRLARADKVVLLDLSPFRCTWRIVRRWLATRGRVRVDMAPGCPERLDLAFLWYVLSFRLRGLPRVEARLAGFGGELVWLGTPAEVRGFLSGELLYEDVHE</sequence>
<evidence type="ECO:0000313" key="2">
    <source>
        <dbReference type="EMBL" id="MDV3456447.1"/>
    </source>
</evidence>
<dbReference type="Gene3D" id="3.40.50.300">
    <property type="entry name" value="P-loop containing nucleotide triphosphate hydrolases"/>
    <property type="match status" value="1"/>
</dbReference>
<reference evidence="2 3" key="1">
    <citation type="submission" date="2023-10" db="EMBL/GenBank/DDBJ databases">
        <title>Sphingomonas sp. HF-S4 16S ribosomal RNA gene Genome sequencing and assembly.</title>
        <authorList>
            <person name="Lee H."/>
        </authorList>
    </citation>
    <scope>NUCLEOTIDE SEQUENCE [LARGE SCALE GENOMIC DNA]</scope>
    <source>
        <strain evidence="2 3">HF-S4</strain>
    </source>
</reference>
<proteinExistence type="predicted"/>
<dbReference type="Proteomes" id="UP001273531">
    <property type="component" value="Unassembled WGS sequence"/>
</dbReference>
<evidence type="ECO:0000313" key="3">
    <source>
        <dbReference type="Proteomes" id="UP001273531"/>
    </source>
</evidence>
<comment type="caution">
    <text evidence="2">The sequence shown here is derived from an EMBL/GenBank/DDBJ whole genome shotgun (WGS) entry which is preliminary data.</text>
</comment>
<gene>
    <name evidence="2" type="ORF">RZN05_05585</name>
</gene>
<dbReference type="InterPro" id="IPR027417">
    <property type="entry name" value="P-loop_NTPase"/>
</dbReference>
<organism evidence="2 3">
    <name type="scientific">Sphingomonas agrestis</name>
    <dbReference type="NCBI Taxonomy" id="3080540"/>
    <lineage>
        <taxon>Bacteria</taxon>
        <taxon>Pseudomonadati</taxon>
        <taxon>Pseudomonadota</taxon>
        <taxon>Alphaproteobacteria</taxon>
        <taxon>Sphingomonadales</taxon>
        <taxon>Sphingomonadaceae</taxon>
        <taxon>Sphingomonas</taxon>
    </lineage>
</organism>
<keyword evidence="3" id="KW-1185">Reference proteome</keyword>
<dbReference type="SUPFAM" id="SSF52540">
    <property type="entry name" value="P-loop containing nucleoside triphosphate hydrolases"/>
    <property type="match status" value="1"/>
</dbReference>
<evidence type="ECO:0000259" key="1">
    <source>
        <dbReference type="Pfam" id="PF00004"/>
    </source>
</evidence>
<dbReference type="EMBL" id="JAWJEJ010000001">
    <property type="protein sequence ID" value="MDV3456447.1"/>
    <property type="molecule type" value="Genomic_DNA"/>
</dbReference>
<protein>
    <submittedName>
        <fullName evidence="2">Topology modulation protein</fullName>
    </submittedName>
</protein>
<dbReference type="InterPro" id="IPR003959">
    <property type="entry name" value="ATPase_AAA_core"/>
</dbReference>